<dbReference type="Proteomes" id="UP001293593">
    <property type="component" value="Unassembled WGS sequence"/>
</dbReference>
<name>A0AAE1MHY4_9FABA</name>
<comment type="caution">
    <text evidence="1">The sequence shown here is derived from an EMBL/GenBank/DDBJ whole genome shotgun (WGS) entry which is preliminary data.</text>
</comment>
<protein>
    <submittedName>
        <fullName evidence="1">Uncharacterized protein</fullName>
    </submittedName>
</protein>
<proteinExistence type="predicted"/>
<keyword evidence="2" id="KW-1185">Reference proteome</keyword>
<evidence type="ECO:0000313" key="2">
    <source>
        <dbReference type="Proteomes" id="UP001293593"/>
    </source>
</evidence>
<accession>A0AAE1MHY4</accession>
<dbReference type="EMBL" id="JAWXYG010000008">
    <property type="protein sequence ID" value="KAK4265989.1"/>
    <property type="molecule type" value="Genomic_DNA"/>
</dbReference>
<reference evidence="1" key="1">
    <citation type="submission" date="2023-10" db="EMBL/GenBank/DDBJ databases">
        <title>Chromosome-level genome of the transformable northern wattle, Acacia crassicarpa.</title>
        <authorList>
            <person name="Massaro I."/>
            <person name="Sinha N.R."/>
            <person name="Poethig S."/>
            <person name="Leichty A.R."/>
        </authorList>
    </citation>
    <scope>NUCLEOTIDE SEQUENCE</scope>
    <source>
        <strain evidence="1">Acra3RX</strain>
        <tissue evidence="1">Leaf</tissue>
    </source>
</reference>
<gene>
    <name evidence="1" type="ORF">QN277_026967</name>
</gene>
<evidence type="ECO:0000313" key="1">
    <source>
        <dbReference type="EMBL" id="KAK4265989.1"/>
    </source>
</evidence>
<organism evidence="1 2">
    <name type="scientific">Acacia crassicarpa</name>
    <name type="common">northern wattle</name>
    <dbReference type="NCBI Taxonomy" id="499986"/>
    <lineage>
        <taxon>Eukaryota</taxon>
        <taxon>Viridiplantae</taxon>
        <taxon>Streptophyta</taxon>
        <taxon>Embryophyta</taxon>
        <taxon>Tracheophyta</taxon>
        <taxon>Spermatophyta</taxon>
        <taxon>Magnoliopsida</taxon>
        <taxon>eudicotyledons</taxon>
        <taxon>Gunneridae</taxon>
        <taxon>Pentapetalae</taxon>
        <taxon>rosids</taxon>
        <taxon>fabids</taxon>
        <taxon>Fabales</taxon>
        <taxon>Fabaceae</taxon>
        <taxon>Caesalpinioideae</taxon>
        <taxon>mimosoid clade</taxon>
        <taxon>Acacieae</taxon>
        <taxon>Acacia</taxon>
    </lineage>
</organism>
<dbReference type="AlphaFoldDB" id="A0AAE1MHY4"/>
<sequence>MATTYQDTWEEEETICSVLEVKDEKTARHQRYISHIFGEAAIKVHGVDRCYVVLDEITCDFIDWYKAIYKSYEGNINRKQDWWNHVEDHLRRLFRRVIKLISKLHSNHSHGNLMGGIAVSEGEAKFFNMKLPGSEGYKNDIDGLLHIITNIVDRVDPDLFFEGLDDDFKKIIGKLHCSKEFTIFLRVFGNSKA</sequence>